<sequence length="495" mass="51351">MSADIGTRLALLEKRVQALMRAPKLANASIEDGALEVYDANGSLRALVGQQPDGTSGVSVVNGPLPPTPGAPSVEAALGALCVTWDGAFTDAAAAPLDFARVEVHVGPQADFEPTQGTLRDTIETPQGGSCTVPLPYTDWWVKLRGRSLAGVAGSASDAVAGTPRRAGTNDLQAGSVTADSIAADALSGKHITGGTIDGAIVTGSTVRTGASGSRVVVTPNPPAPMEQIPSLLLHSASDLEQAPGSLRANVRTDGKAYPALELTAPAVQLDRWERPDIAQLTLLSPQLDVQGGAFVLASTTGLNKDHGEVSAAGISAKGPKDTGLFRIYVQDGREASGNDRGSVGARSWLDVEGAKVTVRTASSDGDATTTLTPENITVGAWVSHRGTDWSPIQLAANVTEGQAPPQVRVTAHRTIELSGYVDLKDPEVRPGRQIGLLPEGYRPAVFRRVLIPSTASGVVLRLDIYTNGALQLYPVIGSKAAWVGFDGVSCRADY</sequence>
<dbReference type="EMBL" id="CP086322">
    <property type="protein sequence ID" value="UQA93691.1"/>
    <property type="molecule type" value="Genomic_DNA"/>
</dbReference>
<evidence type="ECO:0000313" key="2">
    <source>
        <dbReference type="Proteomes" id="UP000830115"/>
    </source>
</evidence>
<accession>A0ABY4MBF5</accession>
<evidence type="ECO:0000313" key="1">
    <source>
        <dbReference type="EMBL" id="UQA93691.1"/>
    </source>
</evidence>
<dbReference type="RefSeq" id="WP_248864567.1">
    <property type="nucleotide sequence ID" value="NZ_CP086322.1"/>
</dbReference>
<proteinExistence type="predicted"/>
<organism evidence="1 2">
    <name type="scientific">Streptomyces halobius</name>
    <dbReference type="NCBI Taxonomy" id="2879846"/>
    <lineage>
        <taxon>Bacteria</taxon>
        <taxon>Bacillati</taxon>
        <taxon>Actinomycetota</taxon>
        <taxon>Actinomycetes</taxon>
        <taxon>Kitasatosporales</taxon>
        <taxon>Streptomycetaceae</taxon>
        <taxon>Streptomyces</taxon>
    </lineage>
</organism>
<gene>
    <name evidence="1" type="ORF">K9S39_19125</name>
</gene>
<keyword evidence="2" id="KW-1185">Reference proteome</keyword>
<dbReference type="Proteomes" id="UP000830115">
    <property type="component" value="Chromosome"/>
</dbReference>
<reference evidence="1" key="1">
    <citation type="submission" date="2021-10" db="EMBL/GenBank/DDBJ databases">
        <title>Streptomyces nigrumlapis sp.nov.,an antimicrobial producing actinobacterium isolated from Black Gobi rocks.</title>
        <authorList>
            <person name="Wen Y."/>
            <person name="Zhang W."/>
            <person name="Liu X.G."/>
        </authorList>
    </citation>
    <scope>NUCLEOTIDE SEQUENCE</scope>
    <source>
        <strain evidence="1">ST13-2-2</strain>
    </source>
</reference>
<name>A0ABY4MBF5_9ACTN</name>
<protein>
    <submittedName>
        <fullName evidence="1">Uncharacterized protein</fullName>
    </submittedName>
</protein>